<dbReference type="GO" id="GO:0005509">
    <property type="term" value="F:calcium ion binding"/>
    <property type="evidence" value="ECO:0007669"/>
    <property type="project" value="TreeGrafter"/>
</dbReference>
<reference evidence="5" key="1">
    <citation type="submission" date="2022-02" db="EMBL/GenBank/DDBJ databases">
        <title>Atlantic sturgeon de novo genome assembly.</title>
        <authorList>
            <person name="Stock M."/>
            <person name="Klopp C."/>
            <person name="Guiguen Y."/>
            <person name="Cabau C."/>
            <person name="Parinello H."/>
            <person name="Santidrian Yebra-Pimentel E."/>
            <person name="Kuhl H."/>
            <person name="Dirks R.P."/>
            <person name="Guessner J."/>
            <person name="Wuertz S."/>
            <person name="Du K."/>
            <person name="Schartl M."/>
        </authorList>
    </citation>
    <scope>NUCLEOTIDE SEQUENCE</scope>
    <source>
        <strain evidence="5">STURGEONOMICS-FGT-2020</strain>
        <tissue evidence="5">Whole blood</tissue>
    </source>
</reference>
<dbReference type="AlphaFoldDB" id="A0AAD8FX01"/>
<evidence type="ECO:0000313" key="5">
    <source>
        <dbReference type="EMBL" id="KAK1160425.1"/>
    </source>
</evidence>
<dbReference type="GO" id="GO:0047498">
    <property type="term" value="F:calcium-dependent phospholipase A2 activity"/>
    <property type="evidence" value="ECO:0007669"/>
    <property type="project" value="TreeGrafter"/>
</dbReference>
<dbReference type="SMART" id="SM00022">
    <property type="entry name" value="PLAc"/>
    <property type="match status" value="1"/>
</dbReference>
<dbReference type="PROSITE" id="PS51210">
    <property type="entry name" value="PLA2C"/>
    <property type="match status" value="1"/>
</dbReference>
<keyword evidence="2 3" id="KW-0443">Lipid metabolism</keyword>
<proteinExistence type="predicted"/>
<keyword evidence="6" id="KW-1185">Reference proteome</keyword>
<dbReference type="EMBL" id="JAGXEW010000020">
    <property type="protein sequence ID" value="KAK1160425.1"/>
    <property type="molecule type" value="Genomic_DNA"/>
</dbReference>
<name>A0AAD8FX01_ACIOX</name>
<evidence type="ECO:0000256" key="3">
    <source>
        <dbReference type="PROSITE-ProRule" id="PRU00555"/>
    </source>
</evidence>
<organism evidence="5 6">
    <name type="scientific">Acipenser oxyrinchus oxyrinchus</name>
    <dbReference type="NCBI Taxonomy" id="40147"/>
    <lineage>
        <taxon>Eukaryota</taxon>
        <taxon>Metazoa</taxon>
        <taxon>Chordata</taxon>
        <taxon>Craniata</taxon>
        <taxon>Vertebrata</taxon>
        <taxon>Euteleostomi</taxon>
        <taxon>Actinopterygii</taxon>
        <taxon>Chondrostei</taxon>
        <taxon>Acipenseriformes</taxon>
        <taxon>Acipenseridae</taxon>
        <taxon>Acipenser</taxon>
    </lineage>
</organism>
<dbReference type="GO" id="GO:0005829">
    <property type="term" value="C:cytosol"/>
    <property type="evidence" value="ECO:0007669"/>
    <property type="project" value="TreeGrafter"/>
</dbReference>
<keyword evidence="1 3" id="KW-0378">Hydrolase</keyword>
<dbReference type="SUPFAM" id="SSF52151">
    <property type="entry name" value="FabD/lysophospholipase-like"/>
    <property type="match status" value="1"/>
</dbReference>
<gene>
    <name evidence="5" type="primary">PLA2G4F</name>
    <name evidence="5" type="ORF">AOXY_G20622</name>
</gene>
<sequence>MRLSWFELRGFVVPEPSACVLPDSSELLDVRLRSSLCQEENHFLNLRRPLVAQALKKALGLKKDLDLKQVPVVAVLGSGGGTRAMTSLYGSLLGLQDLGMLDCVTYLSGVSGSTWCMSALYENADWSRESLSGPIAKALVGTSGDKTSAYSLSRLSYYREELNRMHDDGLNVSLTDFWGLVVEFFVYRQENPARLSDQKKAVASGQNPLPIYAGVNVKTDLNTKEFAEWCEFTPYEAGFSKYGAFIRTEDFRSQFNKGCLIKRMAEPRISYLLGMWGSAFAASLDEIWNAGKKLEWLDNKEDDVELADDIKKSSETSSSDGLHTHVVTPSSSVSYLVNKLLNSRFSSCQSHNFLHGLNLHSKYHTSHEFITDTDASPDTFPSKLTPSEPVLNLVDSGLSINSAFPLVLRAAREVDLILSFDYSWGGHFDVLKLTEQYCSERSIPFPRITLSEEDWKNPKECYIFTDAKNPKTPIVLHFPLINQSFRKFKAPGVPRVTLEEKDWGDFVVECADSPYSTTNFTYSEQQHSRLVELNQYNVLNNKDTLLQALQLALDKRAKEL</sequence>
<dbReference type="Gene3D" id="3.40.1090.10">
    <property type="entry name" value="Cytosolic phospholipase A2 catalytic domain"/>
    <property type="match status" value="1"/>
</dbReference>
<comment type="caution">
    <text evidence="5">The sequence shown here is derived from an EMBL/GenBank/DDBJ whole genome shotgun (WGS) entry which is preliminary data.</text>
</comment>
<dbReference type="InterPro" id="IPR002642">
    <property type="entry name" value="LysoPLipase_cat_dom"/>
</dbReference>
<protein>
    <submittedName>
        <fullName evidence="5">Cytosolic phospholipase A2 zeta-like</fullName>
    </submittedName>
</protein>
<dbReference type="Proteomes" id="UP001230051">
    <property type="component" value="Unassembled WGS sequence"/>
</dbReference>
<dbReference type="GO" id="GO:0032587">
    <property type="term" value="C:ruffle membrane"/>
    <property type="evidence" value="ECO:0007669"/>
    <property type="project" value="TreeGrafter"/>
</dbReference>
<evidence type="ECO:0000256" key="2">
    <source>
        <dbReference type="ARBA" id="ARBA00023098"/>
    </source>
</evidence>
<dbReference type="PANTHER" id="PTHR10728:SF22">
    <property type="entry name" value="CYTOSOLIC PHOSPHOLIPASE A2 ZETA"/>
    <property type="match status" value="1"/>
</dbReference>
<evidence type="ECO:0000259" key="4">
    <source>
        <dbReference type="PROSITE" id="PS51210"/>
    </source>
</evidence>
<evidence type="ECO:0000256" key="1">
    <source>
        <dbReference type="ARBA" id="ARBA00022801"/>
    </source>
</evidence>
<evidence type="ECO:0000313" key="6">
    <source>
        <dbReference type="Proteomes" id="UP001230051"/>
    </source>
</evidence>
<dbReference type="GO" id="GO:0046475">
    <property type="term" value="P:glycerophospholipid catabolic process"/>
    <property type="evidence" value="ECO:0007669"/>
    <property type="project" value="TreeGrafter"/>
</dbReference>
<keyword evidence="3" id="KW-0442">Lipid degradation</keyword>
<dbReference type="PANTHER" id="PTHR10728">
    <property type="entry name" value="CYTOSOLIC PHOSPHOLIPASE A2"/>
    <property type="match status" value="1"/>
</dbReference>
<dbReference type="GO" id="GO:0005544">
    <property type="term" value="F:calcium-dependent phospholipid binding"/>
    <property type="evidence" value="ECO:0007669"/>
    <property type="project" value="TreeGrafter"/>
</dbReference>
<accession>A0AAD8FX01</accession>
<dbReference type="InterPro" id="IPR016035">
    <property type="entry name" value="Acyl_Trfase/lysoPLipase"/>
</dbReference>
<dbReference type="GO" id="GO:0031982">
    <property type="term" value="C:vesicle"/>
    <property type="evidence" value="ECO:0007669"/>
    <property type="project" value="TreeGrafter"/>
</dbReference>
<dbReference type="Pfam" id="PF01735">
    <property type="entry name" value="PLA2_B"/>
    <property type="match status" value="1"/>
</dbReference>
<feature type="domain" description="PLA2c" evidence="4">
    <location>
        <begin position="18"/>
        <end position="560"/>
    </location>
</feature>